<sequence length="942" mass="107321">MENYENHRTVTDKPFDPTPTFFSGVRAQDNIFEFTVYSTATDSVVDVSGDYVFLSRSGLLSFWRRDMKRHFETKITVSNDGAITPMATGLSCMPKYKMVAISTTAADIRFFNCSTYKFQHKFSIVWLPAVVVNMDCHDSDMLVCGDFRGYVFFLKMDSSLFSRLRSRADHLDPLNIPFDEIGRKRVAGMQWEFTAKSHFSNVLKVKYIPTNRTIISCSINTKRAMLIHYLEQKKSKSFATDGGISCFDFCEKFNVVVTGCIDKTVKLWNPSGNLSCRETLTGHLHSISNVLVDEKRLMIVSVDRIQTIRIWDMLRPRCLQLIKFQEGEFSGRQVFPFLYLDQQHDKLIITTSRIAVLKAYGPTAKQKAHYDSELLILIIYNNLFDCLITVGNKSSVAVWDPESFNLIHEYREIHFRKDKVGIRHVEDITAAGLDPSERRLVTAGRDASIKVWNFHLGICLREFNVDFVVLSLTFHGFVIYAAGSTGSISVFFDNDQDVLDDSQWKKVSEHSIVSVACYSNHILASASSDGQIVIWLRKNADAKLFLEDSTTLEVETIKEAKNFQAEPLVIKRRLCGINQILFLTTREMDKNVGNLVSCGTDGRIRIWNVICANKVNKWRLISKFKAVFRDCDGVLSMATDPRNIYLITGDTLGYVRVYDLEDYYSTYDSTPANSKKLQPAQYEQFPFLQLKESIHKNHSQHSKFQPDGGAELGYPAVLLNCFRAHIGPVLKVCYSDAKGFIVTATRKGQTRLWSVAGTYLGSLDTTENARDAHPISNTNRGRKNIPRDIRRAASPVTLHVLNGGRKPHWERAMNALKLYNLGHITEPSAHETPLFWVDQKENDNHFIKDVSQEFTLLQDLQKRLPYFSETTVGNLRLQKLELENRKSNLLILRSIKFISEKSYSSLLIIIRHIFLDQYDSSIGCSGCCSSSYAICNLQFFSP</sequence>
<dbReference type="AlphaFoldDB" id="A0AAV6VZ83"/>
<dbReference type="SMART" id="SM00320">
    <property type="entry name" value="WD40"/>
    <property type="match status" value="10"/>
</dbReference>
<feature type="repeat" description="WD" evidence="3">
    <location>
        <begin position="280"/>
        <end position="321"/>
    </location>
</feature>
<keyword evidence="2" id="KW-0677">Repeat</keyword>
<feature type="repeat" description="WD" evidence="3">
    <location>
        <begin position="722"/>
        <end position="755"/>
    </location>
</feature>
<dbReference type="SUPFAM" id="SSF50978">
    <property type="entry name" value="WD40 repeat-like"/>
    <property type="match status" value="2"/>
</dbReference>
<dbReference type="InterPro" id="IPR036322">
    <property type="entry name" value="WD40_repeat_dom_sf"/>
</dbReference>
<dbReference type="PANTHER" id="PTHR44324">
    <property type="entry name" value="WD40 REPEAT DOMAIN 95"/>
    <property type="match status" value="1"/>
</dbReference>
<protein>
    <recommendedName>
        <fullName evidence="1">WD repeat-containing protein on Y chromosome</fullName>
    </recommendedName>
</protein>
<proteinExistence type="predicted"/>
<accession>A0AAV6VZ83</accession>
<reference evidence="4 5" key="1">
    <citation type="journal article" date="2022" name="Nat. Ecol. Evol.">
        <title>A masculinizing supergene underlies an exaggerated male reproductive morph in a spider.</title>
        <authorList>
            <person name="Hendrickx F."/>
            <person name="De Corte Z."/>
            <person name="Sonet G."/>
            <person name="Van Belleghem S.M."/>
            <person name="Kostlbacher S."/>
            <person name="Vangestel C."/>
        </authorList>
    </citation>
    <scope>NUCLEOTIDE SEQUENCE [LARGE SCALE GENOMIC DNA]</scope>
    <source>
        <strain evidence="4">W744_W776</strain>
    </source>
</reference>
<dbReference type="Pfam" id="PF00400">
    <property type="entry name" value="WD40"/>
    <property type="match status" value="2"/>
</dbReference>
<evidence type="ECO:0000256" key="3">
    <source>
        <dbReference type="PROSITE-ProRule" id="PRU00221"/>
    </source>
</evidence>
<evidence type="ECO:0000256" key="2">
    <source>
        <dbReference type="ARBA" id="ARBA00022737"/>
    </source>
</evidence>
<keyword evidence="3" id="KW-0853">WD repeat</keyword>
<dbReference type="PROSITE" id="PS50082">
    <property type="entry name" value="WD_REPEATS_2"/>
    <property type="match status" value="3"/>
</dbReference>
<feature type="repeat" description="WD" evidence="3">
    <location>
        <begin position="424"/>
        <end position="453"/>
    </location>
</feature>
<name>A0AAV6VZ83_9ARAC</name>
<keyword evidence="5" id="KW-1185">Reference proteome</keyword>
<dbReference type="Proteomes" id="UP000827092">
    <property type="component" value="Unassembled WGS sequence"/>
</dbReference>
<dbReference type="InterPro" id="IPR001680">
    <property type="entry name" value="WD40_rpt"/>
</dbReference>
<comment type="caution">
    <text evidence="4">The sequence shown here is derived from an EMBL/GenBank/DDBJ whole genome shotgun (WGS) entry which is preliminary data.</text>
</comment>
<evidence type="ECO:0000256" key="1">
    <source>
        <dbReference type="ARBA" id="ARBA00014901"/>
    </source>
</evidence>
<gene>
    <name evidence="4" type="ORF">JTE90_027460</name>
</gene>
<dbReference type="PANTHER" id="PTHR44324:SF6">
    <property type="entry name" value="EF-HAND CALCIUM BINDING DOMAIN 8"/>
    <property type="match status" value="1"/>
</dbReference>
<dbReference type="InterPro" id="IPR051242">
    <property type="entry name" value="WD-EF-hand_domain"/>
</dbReference>
<evidence type="ECO:0000313" key="5">
    <source>
        <dbReference type="Proteomes" id="UP000827092"/>
    </source>
</evidence>
<dbReference type="InterPro" id="IPR015943">
    <property type="entry name" value="WD40/YVTN_repeat-like_dom_sf"/>
</dbReference>
<dbReference type="EMBL" id="JAFNEN010000002">
    <property type="protein sequence ID" value="KAG8201989.1"/>
    <property type="molecule type" value="Genomic_DNA"/>
</dbReference>
<evidence type="ECO:0000313" key="4">
    <source>
        <dbReference type="EMBL" id="KAG8201989.1"/>
    </source>
</evidence>
<organism evidence="4 5">
    <name type="scientific">Oedothorax gibbosus</name>
    <dbReference type="NCBI Taxonomy" id="931172"/>
    <lineage>
        <taxon>Eukaryota</taxon>
        <taxon>Metazoa</taxon>
        <taxon>Ecdysozoa</taxon>
        <taxon>Arthropoda</taxon>
        <taxon>Chelicerata</taxon>
        <taxon>Arachnida</taxon>
        <taxon>Araneae</taxon>
        <taxon>Araneomorphae</taxon>
        <taxon>Entelegynae</taxon>
        <taxon>Araneoidea</taxon>
        <taxon>Linyphiidae</taxon>
        <taxon>Erigoninae</taxon>
        <taxon>Oedothorax</taxon>
    </lineage>
</organism>
<dbReference type="PROSITE" id="PS50294">
    <property type="entry name" value="WD_REPEATS_REGION"/>
    <property type="match status" value="1"/>
</dbReference>
<dbReference type="Gene3D" id="2.130.10.10">
    <property type="entry name" value="YVTN repeat-like/Quinoprotein amine dehydrogenase"/>
    <property type="match status" value="3"/>
</dbReference>